<feature type="domain" description="DUF4384" evidence="3">
    <location>
        <begin position="406"/>
        <end position="486"/>
    </location>
</feature>
<reference evidence="4 5" key="1">
    <citation type="submission" date="2020-08" db="EMBL/GenBank/DDBJ databases">
        <title>Functional genomics of gut bacteria from endangered species of beetles.</title>
        <authorList>
            <person name="Carlos-Shanley C."/>
        </authorList>
    </citation>
    <scope>NUCLEOTIDE SEQUENCE [LARGE SCALE GENOMIC DNA]</scope>
    <source>
        <strain evidence="4 5">S00124</strain>
    </source>
</reference>
<evidence type="ECO:0000313" key="5">
    <source>
        <dbReference type="Proteomes" id="UP000562492"/>
    </source>
</evidence>
<dbReference type="Pfam" id="PF01471">
    <property type="entry name" value="PG_binding_1"/>
    <property type="match status" value="1"/>
</dbReference>
<dbReference type="InterPro" id="IPR002477">
    <property type="entry name" value="Peptidoglycan-bd-like"/>
</dbReference>
<evidence type="ECO:0000256" key="1">
    <source>
        <dbReference type="SAM" id="SignalP"/>
    </source>
</evidence>
<feature type="chain" id="PRO_5047012630" description="Peptidoglycan-binding protein" evidence="1">
    <location>
        <begin position="23"/>
        <end position="553"/>
    </location>
</feature>
<name>A0ABR6RKP3_9BURK</name>
<organism evidence="4 5">
    <name type="scientific">Comamonas odontotermitis</name>
    <dbReference type="NCBI Taxonomy" id="379895"/>
    <lineage>
        <taxon>Bacteria</taxon>
        <taxon>Pseudomonadati</taxon>
        <taxon>Pseudomonadota</taxon>
        <taxon>Betaproteobacteria</taxon>
        <taxon>Burkholderiales</taxon>
        <taxon>Comamonadaceae</taxon>
        <taxon>Comamonas</taxon>
    </lineage>
</organism>
<dbReference type="InterPro" id="IPR025493">
    <property type="entry name" value="DUF4384"/>
</dbReference>
<evidence type="ECO:0000259" key="3">
    <source>
        <dbReference type="Pfam" id="PF14326"/>
    </source>
</evidence>
<accession>A0ABR6RKP3</accession>
<dbReference type="RefSeq" id="WP_184711320.1">
    <property type="nucleotide sequence ID" value="NZ_JACHKZ010000036.1"/>
</dbReference>
<proteinExistence type="predicted"/>
<dbReference type="SUPFAM" id="SSF47090">
    <property type="entry name" value="PGBD-like"/>
    <property type="match status" value="1"/>
</dbReference>
<dbReference type="InterPro" id="IPR036365">
    <property type="entry name" value="PGBD-like_sf"/>
</dbReference>
<dbReference type="EMBL" id="JACHKZ010000036">
    <property type="protein sequence ID" value="MBB6579706.1"/>
    <property type="molecule type" value="Genomic_DNA"/>
</dbReference>
<evidence type="ECO:0008006" key="6">
    <source>
        <dbReference type="Google" id="ProtNLM"/>
    </source>
</evidence>
<sequence length="553" mass="59894">MQISYLRHALLWPCVLALSACAIDPGLSDRKDIIEKGITEQTPLVTPSKSASAMREGLACMDRMLAAEQVPATLIAVKSIPDPSGLFSTGTKEMLITAISRMSRTSQAFRVVDYEVDALKQDTVQTMTSLLLNNGQIELRKPQIYISGAISFGDKTVVSKRRSLGVSTANTDTGYSWDVLGSVVGLDLHLGDMNSRTLYPGLDSANELVVATGGKGVEIGGRATGLPRHIYRMGVQYEVAADNNQGAGAAVRLLVDLAAIELVGKWAKIPYWQCIDYEQNHPEFKRQMRTWFEEQTATDRINLAQRVLKAQGVWSGPIDGNDSTALRNALATYQASLDMTPVGIVNFETYTGLLRNYVGMSAEDKLASSYSPQSNELKLREHALPMNEPAHNGLTVALLGQKEPKLQIGNSVVLRIAPARSGFLYCYYKDAANVVSQIYPNPQQQAVVAQGNMGLMVPDVSQSNSFLIETARAGTEQVYCAMTAKPLTGRVPAALTNAKLEPLAGVTTIEAVQQQVQAQEGVIAQSTLQWEVEGPVVVAPAAPENTPRRGKRS</sequence>
<gene>
    <name evidence="4" type="ORF">HNP33_003822</name>
</gene>
<evidence type="ECO:0000313" key="4">
    <source>
        <dbReference type="EMBL" id="MBB6579706.1"/>
    </source>
</evidence>
<feature type="signal peptide" evidence="1">
    <location>
        <begin position="1"/>
        <end position="22"/>
    </location>
</feature>
<protein>
    <recommendedName>
        <fullName evidence="6">Peptidoglycan-binding protein</fullName>
    </recommendedName>
</protein>
<feature type="domain" description="Peptidoglycan binding-like" evidence="2">
    <location>
        <begin position="301"/>
        <end position="351"/>
    </location>
</feature>
<comment type="caution">
    <text evidence="4">The sequence shown here is derived from an EMBL/GenBank/DDBJ whole genome shotgun (WGS) entry which is preliminary data.</text>
</comment>
<keyword evidence="5" id="KW-1185">Reference proteome</keyword>
<keyword evidence="1" id="KW-0732">Signal</keyword>
<dbReference type="PROSITE" id="PS51257">
    <property type="entry name" value="PROKAR_LIPOPROTEIN"/>
    <property type="match status" value="1"/>
</dbReference>
<evidence type="ECO:0000259" key="2">
    <source>
        <dbReference type="Pfam" id="PF01471"/>
    </source>
</evidence>
<dbReference type="Proteomes" id="UP000562492">
    <property type="component" value="Unassembled WGS sequence"/>
</dbReference>
<dbReference type="Pfam" id="PF14326">
    <property type="entry name" value="DUF4384"/>
    <property type="match status" value="1"/>
</dbReference>